<dbReference type="PANTHER" id="PTHR31308">
    <property type="match status" value="1"/>
</dbReference>
<evidence type="ECO:0000256" key="5">
    <source>
        <dbReference type="SAM" id="SignalP"/>
    </source>
</evidence>
<comment type="similarity">
    <text evidence="1 4">Belongs to the glycosyl hydrolase 5 (cellulase A) family.</text>
</comment>
<keyword evidence="5" id="KW-0732">Signal</keyword>
<feature type="chain" id="PRO_5005602614" evidence="5">
    <location>
        <begin position="32"/>
        <end position="530"/>
    </location>
</feature>
<dbReference type="Gene3D" id="2.60.40.1180">
    <property type="entry name" value="Golgi alpha-mannosidase II"/>
    <property type="match status" value="1"/>
</dbReference>
<proteinExistence type="inferred from homology"/>
<evidence type="ECO:0000256" key="4">
    <source>
        <dbReference type="RuleBase" id="RU361153"/>
    </source>
</evidence>
<dbReference type="GO" id="GO:0004553">
    <property type="term" value="F:hydrolase activity, hydrolyzing O-glycosyl compounds"/>
    <property type="evidence" value="ECO:0007669"/>
    <property type="project" value="InterPro"/>
</dbReference>
<dbReference type="EMBL" id="JWZX01000607">
    <property type="protein sequence ID" value="KOO36699.1"/>
    <property type="molecule type" value="Genomic_DNA"/>
</dbReference>
<dbReference type="GO" id="GO:1901136">
    <property type="term" value="P:carbohydrate derivative catabolic process"/>
    <property type="evidence" value="ECO:0007669"/>
    <property type="project" value="UniProtKB-ARBA"/>
</dbReference>
<dbReference type="GO" id="GO:0016042">
    <property type="term" value="P:lipid catabolic process"/>
    <property type="evidence" value="ECO:0007669"/>
    <property type="project" value="UniProtKB-ARBA"/>
</dbReference>
<feature type="signal peptide" evidence="5">
    <location>
        <begin position="1"/>
        <end position="31"/>
    </location>
</feature>
<protein>
    <submittedName>
        <fullName evidence="8">Endoglycoceramidase</fullName>
    </submittedName>
</protein>
<evidence type="ECO:0000256" key="3">
    <source>
        <dbReference type="ARBA" id="ARBA00023295"/>
    </source>
</evidence>
<dbReference type="PANTHER" id="PTHR31308:SF3">
    <property type="entry name" value="ENDOGLYCOCERAMIDASE"/>
    <property type="match status" value="1"/>
</dbReference>
<evidence type="ECO:0000259" key="7">
    <source>
        <dbReference type="Pfam" id="PF18564"/>
    </source>
</evidence>
<dbReference type="Pfam" id="PF18564">
    <property type="entry name" value="Glyco_hydro_5_C"/>
    <property type="match status" value="1"/>
</dbReference>
<dbReference type="GO" id="GO:0000272">
    <property type="term" value="P:polysaccharide catabolic process"/>
    <property type="evidence" value="ECO:0007669"/>
    <property type="project" value="InterPro"/>
</dbReference>
<dbReference type="InterPro" id="IPR013780">
    <property type="entry name" value="Glyco_hydro_b"/>
</dbReference>
<evidence type="ECO:0000313" key="8">
    <source>
        <dbReference type="EMBL" id="KOO36699.1"/>
    </source>
</evidence>
<feature type="domain" description="Glycoside hydrolase family 5" evidence="6">
    <location>
        <begin position="92"/>
        <end position="309"/>
    </location>
</feature>
<dbReference type="OrthoDB" id="1887033at2759"/>
<dbReference type="InterPro" id="IPR001547">
    <property type="entry name" value="Glyco_hydro_5"/>
</dbReference>
<feature type="domain" description="Glycoside hydrolase family 5 C-terminal" evidence="7">
    <location>
        <begin position="437"/>
        <end position="526"/>
    </location>
</feature>
<organism evidence="8 9">
    <name type="scientific">Chrysochromulina tobinii</name>
    <dbReference type="NCBI Taxonomy" id="1460289"/>
    <lineage>
        <taxon>Eukaryota</taxon>
        <taxon>Haptista</taxon>
        <taxon>Haptophyta</taxon>
        <taxon>Prymnesiophyceae</taxon>
        <taxon>Prymnesiales</taxon>
        <taxon>Chrysochromulinaceae</taxon>
        <taxon>Chrysochromulina</taxon>
    </lineage>
</organism>
<keyword evidence="9" id="KW-1185">Reference proteome</keyword>
<dbReference type="Proteomes" id="UP000037460">
    <property type="component" value="Unassembled WGS sequence"/>
</dbReference>
<reference evidence="9" key="1">
    <citation type="journal article" date="2015" name="PLoS Genet.">
        <title>Genome Sequence and Transcriptome Analyses of Chrysochromulina tobin: Metabolic Tools for Enhanced Algal Fitness in the Prominent Order Prymnesiales (Haptophyceae).</title>
        <authorList>
            <person name="Hovde B.T."/>
            <person name="Deodato C.R."/>
            <person name="Hunsperger H.M."/>
            <person name="Ryken S.A."/>
            <person name="Yost W."/>
            <person name="Jha R.K."/>
            <person name="Patterson J."/>
            <person name="Monnat R.J. Jr."/>
            <person name="Barlow S.B."/>
            <person name="Starkenburg S.R."/>
            <person name="Cattolico R.A."/>
        </authorList>
    </citation>
    <scope>NUCLEOTIDE SEQUENCE</scope>
    <source>
        <strain evidence="9">CCMP291</strain>
    </source>
</reference>
<evidence type="ECO:0000256" key="2">
    <source>
        <dbReference type="ARBA" id="ARBA00022801"/>
    </source>
</evidence>
<dbReference type="InterPro" id="IPR052066">
    <property type="entry name" value="Glycosphingolipid_Hydrolases"/>
</dbReference>
<dbReference type="InterPro" id="IPR041036">
    <property type="entry name" value="GH5_C"/>
</dbReference>
<gene>
    <name evidence="8" type="ORF">Ctob_008837</name>
</gene>
<dbReference type="Pfam" id="PF00150">
    <property type="entry name" value="Cellulase"/>
    <property type="match status" value="1"/>
</dbReference>
<sequence length="530" mass="58623">MHGNRMAVSTEWRRLALVLALHVCVSAPVMAAEPKPTPSTLTSFFELFADSNLIYDKAGRERYFHGTNVVYKEPPYHPSLSGFDSQFSFVAEDMSLMQSMGYSSIRLSVPWAAVEPSRGIYNTTYLSLMRSLVDQAGSYGISSLIDFHQDAWAAPFCGNGVASWAASPPADPALGFPMPLAKPVPVDPRTGAPTRETCDQINGNDWSMFYLTYATSEAIGAVYDDVDGLRKAFAAYWGVVAKTFADSPHVIGYELMNEPFAGQVYKNPGLLVPGVADREKLQPLYDQVASAIREFDTSHLILFQGVVWEVVLPVGEKHGFTDVPGGAARWANKSVLAWHNSVLSGATPDDTYYAWKQSEMARLRCGGWVTETGDAQLDLLDKWQLSWMQWDYKWFANRTYDVPGLFKLDPDDPYKPCVQRTSMEACLNRDAVPTWSRTHAKAVAGKTQAFRYDSSTKVATLRFVPDASIAEPTVLFVSHAWVYTGGFDVDVQPVGALTWSNTEDEDHVLFQLARLDAGGVNVTITVSPRK</sequence>
<dbReference type="Gene3D" id="3.20.20.80">
    <property type="entry name" value="Glycosidases"/>
    <property type="match status" value="1"/>
</dbReference>
<accession>A0A0M0KD30</accession>
<evidence type="ECO:0000259" key="6">
    <source>
        <dbReference type="Pfam" id="PF00150"/>
    </source>
</evidence>
<dbReference type="AlphaFoldDB" id="A0A0M0KD30"/>
<dbReference type="InterPro" id="IPR017853">
    <property type="entry name" value="GH"/>
</dbReference>
<keyword evidence="2 4" id="KW-0378">Hydrolase</keyword>
<name>A0A0M0KD30_9EUKA</name>
<comment type="caution">
    <text evidence="8">The sequence shown here is derived from an EMBL/GenBank/DDBJ whole genome shotgun (WGS) entry which is preliminary data.</text>
</comment>
<evidence type="ECO:0000313" key="9">
    <source>
        <dbReference type="Proteomes" id="UP000037460"/>
    </source>
</evidence>
<evidence type="ECO:0000256" key="1">
    <source>
        <dbReference type="ARBA" id="ARBA00005641"/>
    </source>
</evidence>
<keyword evidence="3 4" id="KW-0326">Glycosidase</keyword>
<dbReference type="SUPFAM" id="SSF51445">
    <property type="entry name" value="(Trans)glycosidases"/>
    <property type="match status" value="1"/>
</dbReference>